<feature type="chain" id="PRO_5039395508" description="Glycosyl hydrolase family 13 catalytic domain-containing protein" evidence="1">
    <location>
        <begin position="19"/>
        <end position="553"/>
    </location>
</feature>
<evidence type="ECO:0000313" key="4">
    <source>
        <dbReference type="Proteomes" id="UP001061958"/>
    </source>
</evidence>
<evidence type="ECO:0000256" key="1">
    <source>
        <dbReference type="SAM" id="SignalP"/>
    </source>
</evidence>
<dbReference type="Proteomes" id="UP001061958">
    <property type="component" value="Unassembled WGS sequence"/>
</dbReference>
<reference evidence="3" key="2">
    <citation type="submission" date="2022-01" db="EMBL/GenBank/DDBJ databases">
        <authorList>
            <person name="Hirooka S."/>
            <person name="Miyagishima S.Y."/>
        </authorList>
    </citation>
    <scope>NUCLEOTIDE SEQUENCE</scope>
    <source>
        <strain evidence="3">NBRC 102759</strain>
    </source>
</reference>
<keyword evidence="1" id="KW-0732">Signal</keyword>
<dbReference type="EMBL" id="BQMJ01000055">
    <property type="protein sequence ID" value="GJQ14431.1"/>
    <property type="molecule type" value="Genomic_DNA"/>
</dbReference>
<dbReference type="Pfam" id="PF00128">
    <property type="entry name" value="Alpha-amylase"/>
    <property type="match status" value="1"/>
</dbReference>
<dbReference type="PANTHER" id="PTHR47786:SF2">
    <property type="entry name" value="GLYCOSYL HYDROLASE FAMILY 13 CATALYTIC DOMAIN-CONTAINING PROTEIN"/>
    <property type="match status" value="1"/>
</dbReference>
<protein>
    <recommendedName>
        <fullName evidence="2">Glycosyl hydrolase family 13 catalytic domain-containing protein</fullName>
    </recommendedName>
</protein>
<dbReference type="OrthoDB" id="1740265at2759"/>
<feature type="domain" description="Glycosyl hydrolase family 13 catalytic" evidence="2">
    <location>
        <begin position="130"/>
        <end position="446"/>
    </location>
</feature>
<name>A0A9C7Q2U1_9RHOD</name>
<dbReference type="AlphaFoldDB" id="A0A9C7Q2U1"/>
<accession>A0A9C7Q2U1</accession>
<gene>
    <name evidence="3" type="ORF">GpartN1_g6222.t1</name>
</gene>
<evidence type="ECO:0000259" key="2">
    <source>
        <dbReference type="SMART" id="SM00642"/>
    </source>
</evidence>
<evidence type="ECO:0000313" key="3">
    <source>
        <dbReference type="EMBL" id="GJQ14431.1"/>
    </source>
</evidence>
<proteinExistence type="predicted"/>
<keyword evidence="4" id="KW-1185">Reference proteome</keyword>
<dbReference type="InterPro" id="IPR006047">
    <property type="entry name" value="GH13_cat_dom"/>
</dbReference>
<dbReference type="Gene3D" id="3.20.20.80">
    <property type="entry name" value="Glycosidases"/>
    <property type="match status" value="1"/>
</dbReference>
<dbReference type="GO" id="GO:0005975">
    <property type="term" value="P:carbohydrate metabolic process"/>
    <property type="evidence" value="ECO:0007669"/>
    <property type="project" value="InterPro"/>
</dbReference>
<dbReference type="SUPFAM" id="SSF51445">
    <property type="entry name" value="(Trans)glycosidases"/>
    <property type="match status" value="1"/>
</dbReference>
<organism evidence="3 4">
    <name type="scientific">Galdieria partita</name>
    <dbReference type="NCBI Taxonomy" id="83374"/>
    <lineage>
        <taxon>Eukaryota</taxon>
        <taxon>Rhodophyta</taxon>
        <taxon>Bangiophyceae</taxon>
        <taxon>Galdieriales</taxon>
        <taxon>Galdieriaceae</taxon>
        <taxon>Galdieria</taxon>
    </lineage>
</organism>
<dbReference type="PANTHER" id="PTHR47786">
    <property type="entry name" value="ALPHA-1,4-GLUCAN:MALTOSE-1-PHOSPHATE MALTOSYLTRANSFERASE"/>
    <property type="match status" value="1"/>
</dbReference>
<sequence length="553" mass="64049">MNYCSVILLLFVTNFVCGRRTEENLLHHIGPQKPPSKNTGGDFMQLLVNRDLPQYSNSKGFILYEISSRAWLYELKEKYGTRINSLADIPLSEFYELKAGGVDMVWMQGIWKIGNYGVQLDRKDPKSREFFLEKLPDCTDADIIGSPYAVVEYSVNDELGGDRGLKALREKLKAADLKLMLDFVPNHMAVDCIWSNDLSKREYFVLAPPEERANPSPDLYLPDGRAYGRDPYSGAWKDSAQLNYWNQSLRNAMICNLMKVASMCDGIRVDMAMLILNDVIEKTWGDILRKNHYNRPDKEFWEEAIQKLRLTYPNTILMAEVYWNLDQQLQDLGFDATYDKTLYDIIHSNNLDNIRSYLSSKSEQFLAHSAHFVENHDEPRATKYFGSRAIANSAASISFTLPGIRFQFHGEWQGKKNQLDIHLRRAAWEPEDPETLAFYNKLNQILSHDIFHQGNWSYINIEKEQQPEAWRLMAWKWRWIDTSDNNKVIYRLVVINHSDSQGIGCIPFDEAVAEMDNIELVELFTGSSFPKSRQSDNQICFVVEPWSLQIFAY</sequence>
<reference evidence="3" key="1">
    <citation type="journal article" date="2022" name="Proc. Natl. Acad. Sci. U.S.A.">
        <title>Life cycle and functional genomics of the unicellular red alga Galdieria for elucidating algal and plant evolution and industrial use.</title>
        <authorList>
            <person name="Hirooka S."/>
            <person name="Itabashi T."/>
            <person name="Ichinose T.M."/>
            <person name="Onuma R."/>
            <person name="Fujiwara T."/>
            <person name="Yamashita S."/>
            <person name="Jong L.W."/>
            <person name="Tomita R."/>
            <person name="Iwane A.H."/>
            <person name="Miyagishima S.Y."/>
        </authorList>
    </citation>
    <scope>NUCLEOTIDE SEQUENCE</scope>
    <source>
        <strain evidence="3">NBRC 102759</strain>
    </source>
</reference>
<dbReference type="CDD" id="cd11347">
    <property type="entry name" value="AmyAc_1"/>
    <property type="match status" value="1"/>
</dbReference>
<dbReference type="InterPro" id="IPR017853">
    <property type="entry name" value="GH"/>
</dbReference>
<dbReference type="SMART" id="SM00642">
    <property type="entry name" value="Aamy"/>
    <property type="match status" value="1"/>
</dbReference>
<feature type="signal peptide" evidence="1">
    <location>
        <begin position="1"/>
        <end position="18"/>
    </location>
</feature>
<comment type="caution">
    <text evidence="3">The sequence shown here is derived from an EMBL/GenBank/DDBJ whole genome shotgun (WGS) entry which is preliminary data.</text>
</comment>